<dbReference type="AlphaFoldDB" id="A0A939F9G3"/>
<dbReference type="InterPro" id="IPR023401">
    <property type="entry name" value="ODC_N"/>
</dbReference>
<evidence type="ECO:0000313" key="2">
    <source>
        <dbReference type="Proteomes" id="UP000664167"/>
    </source>
</evidence>
<dbReference type="PANTHER" id="PTHR13812">
    <property type="entry name" value="KETIMINE REDUCTASE MU-CRYSTALLIN"/>
    <property type="match status" value="1"/>
</dbReference>
<accession>A0A939F9G3</accession>
<dbReference type="SUPFAM" id="SSF51735">
    <property type="entry name" value="NAD(P)-binding Rossmann-fold domains"/>
    <property type="match status" value="1"/>
</dbReference>
<name>A0A939F9G3_9ACTN</name>
<proteinExistence type="predicted"/>
<dbReference type="Pfam" id="PF02423">
    <property type="entry name" value="OCD_Mu_crystall"/>
    <property type="match status" value="1"/>
</dbReference>
<comment type="caution">
    <text evidence="1">The sequence shown here is derived from an EMBL/GenBank/DDBJ whole genome shotgun (WGS) entry which is preliminary data.</text>
</comment>
<dbReference type="PANTHER" id="PTHR13812:SF19">
    <property type="entry name" value="KETIMINE REDUCTASE MU-CRYSTALLIN"/>
    <property type="match status" value="1"/>
</dbReference>
<evidence type="ECO:0000313" key="1">
    <source>
        <dbReference type="EMBL" id="MBO0514059.1"/>
    </source>
</evidence>
<keyword evidence="2" id="KW-1185">Reference proteome</keyword>
<protein>
    <submittedName>
        <fullName evidence="1">Ornithine cyclodeaminase family protein</fullName>
    </submittedName>
</protein>
<dbReference type="Gene3D" id="3.30.1780.10">
    <property type="entry name" value="ornithine cyclodeaminase, domain 1"/>
    <property type="match status" value="1"/>
</dbReference>
<dbReference type="PIRSF" id="PIRSF001439">
    <property type="entry name" value="CryM"/>
    <property type="match status" value="1"/>
</dbReference>
<dbReference type="InterPro" id="IPR036291">
    <property type="entry name" value="NAD(P)-bd_dom_sf"/>
</dbReference>
<organism evidence="1 2">
    <name type="scientific">Streptomyces beijiangensis</name>
    <dbReference type="NCBI Taxonomy" id="163361"/>
    <lineage>
        <taxon>Bacteria</taxon>
        <taxon>Bacillati</taxon>
        <taxon>Actinomycetota</taxon>
        <taxon>Actinomycetes</taxon>
        <taxon>Kitasatosporales</taxon>
        <taxon>Streptomycetaceae</taxon>
        <taxon>Streptomyces</taxon>
    </lineage>
</organism>
<sequence>MGPHCPVRQLSEENPVNQPLSLPLTDARAIARLVPMSAAVEAVETVLAAGFDPEGEPDRSVVDVPGGQLLLMPSSTASYTGVKIATVTPENPGRGRPRVQGLYLLLDGVTHAPVALLDGIALTSLRTPAVSAAALRSLAVADARRLLVFGTGPQAWGHVEAVRAVRPMLEHVDVVGRDAGRVAAFVARCRAAGLSADAAGGQDVASADIVCCCTTAREPLFDSTLLAPHTAVAAVGSHEPDAREVDEHLVGRSRNRAWQSRRSRKSAVRR</sequence>
<dbReference type="EMBL" id="JAFLRJ010000179">
    <property type="protein sequence ID" value="MBO0514059.1"/>
    <property type="molecule type" value="Genomic_DNA"/>
</dbReference>
<gene>
    <name evidence="1" type="ORF">J0695_19965</name>
</gene>
<dbReference type="Gene3D" id="3.40.50.720">
    <property type="entry name" value="NAD(P)-binding Rossmann-like Domain"/>
    <property type="match status" value="1"/>
</dbReference>
<dbReference type="GO" id="GO:0005737">
    <property type="term" value="C:cytoplasm"/>
    <property type="evidence" value="ECO:0007669"/>
    <property type="project" value="TreeGrafter"/>
</dbReference>
<dbReference type="Proteomes" id="UP000664167">
    <property type="component" value="Unassembled WGS sequence"/>
</dbReference>
<dbReference type="InterPro" id="IPR003462">
    <property type="entry name" value="ODC_Mu_crystall"/>
</dbReference>
<reference evidence="1" key="1">
    <citation type="submission" date="2021-03" db="EMBL/GenBank/DDBJ databases">
        <title>Streptomyces poriferae sp. nov., a novel marine sponge-derived Actinobacteria species with anti-MRSA activity.</title>
        <authorList>
            <person name="Sandoval-Powers M."/>
            <person name="Kralova S."/>
            <person name="Nguyen G.-S."/>
            <person name="Fawwal D."/>
            <person name="Degnes K."/>
            <person name="Klinkenberg G."/>
            <person name="Sletta H."/>
            <person name="Wentzel A."/>
            <person name="Liles M.R."/>
        </authorList>
    </citation>
    <scope>NUCLEOTIDE SEQUENCE</scope>
    <source>
        <strain evidence="1">DSM 41794</strain>
    </source>
</reference>